<dbReference type="GeneID" id="76459557"/>
<keyword evidence="4" id="KW-0413">Isomerase</keyword>
<feature type="region of interest" description="Disordered" evidence="3">
    <location>
        <begin position="1"/>
        <end position="22"/>
    </location>
</feature>
<sequence length="271" mass="28153">MGAARPPEGAHTAAEGAGAPVSAAASHADADGTVLQVQRAEGVWTLTLNRPDKLNALDAQLVDALLQAVASANAQGARLLILRGAGKSFSAGFDLSGLQAQSEGDLLLRFVRIEMLLQAIAQSPAQTLALAHGKVFGAGVDLLAVCRHRIASPDTLLRMPGLQFGLVLGSRRFGAIVGAERARAVLESGQGFSAGQAHAMGFVTRVADMAAWPAIIEEVDAAAAALEDITRAELYRVLGPVNANEDLATLTRSAARPGLKQRLQAYLGRAR</sequence>
<dbReference type="GO" id="GO:0016853">
    <property type="term" value="F:isomerase activity"/>
    <property type="evidence" value="ECO:0007669"/>
    <property type="project" value="UniProtKB-KW"/>
</dbReference>
<evidence type="ECO:0000313" key="5">
    <source>
        <dbReference type="Proteomes" id="UP000000374"/>
    </source>
</evidence>
<dbReference type="GO" id="GO:0006635">
    <property type="term" value="P:fatty acid beta-oxidation"/>
    <property type="evidence" value="ECO:0007669"/>
    <property type="project" value="TreeGrafter"/>
</dbReference>
<evidence type="ECO:0000256" key="2">
    <source>
        <dbReference type="ARBA" id="ARBA00023239"/>
    </source>
</evidence>
<reference evidence="5" key="1">
    <citation type="submission" date="2006-12" db="EMBL/GenBank/DDBJ databases">
        <title>Complete sequence of chromosome 1 of Verminephrobacter eiseniae EF01-2.</title>
        <authorList>
            <person name="Copeland A."/>
            <person name="Lucas S."/>
            <person name="Lapidus A."/>
            <person name="Barry K."/>
            <person name="Detter J.C."/>
            <person name="Glavina del Rio T."/>
            <person name="Dalin E."/>
            <person name="Tice H."/>
            <person name="Pitluck S."/>
            <person name="Chertkov O."/>
            <person name="Brettin T."/>
            <person name="Bruce D."/>
            <person name="Han C."/>
            <person name="Tapia R."/>
            <person name="Gilna P."/>
            <person name="Schmutz J."/>
            <person name="Larimer F."/>
            <person name="Land M."/>
            <person name="Hauser L."/>
            <person name="Kyrpides N."/>
            <person name="Kim E."/>
            <person name="Stahl D."/>
            <person name="Richardson P."/>
        </authorList>
    </citation>
    <scope>NUCLEOTIDE SEQUENCE [LARGE SCALE GENOMIC DNA]</scope>
    <source>
        <strain evidence="5">EF01-2</strain>
    </source>
</reference>
<dbReference type="KEGG" id="vei:Veis_0879"/>
<dbReference type="GO" id="GO:0016829">
    <property type="term" value="F:lyase activity"/>
    <property type="evidence" value="ECO:0007669"/>
    <property type="project" value="UniProtKB-KW"/>
</dbReference>
<dbReference type="STRING" id="391735.Veis_0879"/>
<dbReference type="CDD" id="cd06558">
    <property type="entry name" value="crotonase-like"/>
    <property type="match status" value="1"/>
</dbReference>
<dbReference type="EMBL" id="CP000542">
    <property type="protein sequence ID" value="ABM56658.1"/>
    <property type="molecule type" value="Genomic_DNA"/>
</dbReference>
<dbReference type="PANTHER" id="PTHR11941:SF169">
    <property type="entry name" value="(7AS)-7A-METHYL-1,5-DIOXO-2,3,5,6,7,7A-HEXAHYDRO-1H-INDENE-CARBOXYL-COA HYDROLASE"/>
    <property type="match status" value="1"/>
</dbReference>
<dbReference type="Pfam" id="PF00378">
    <property type="entry name" value="ECH_1"/>
    <property type="match status" value="1"/>
</dbReference>
<accession>A1WGA1</accession>
<dbReference type="InterPro" id="IPR001753">
    <property type="entry name" value="Enoyl-CoA_hydra/iso"/>
</dbReference>
<keyword evidence="1" id="KW-0443">Lipid metabolism</keyword>
<evidence type="ECO:0000256" key="1">
    <source>
        <dbReference type="ARBA" id="ARBA00023098"/>
    </source>
</evidence>
<evidence type="ECO:0000313" key="4">
    <source>
        <dbReference type="EMBL" id="ABM56658.1"/>
    </source>
</evidence>
<dbReference type="Proteomes" id="UP000000374">
    <property type="component" value="Chromosome"/>
</dbReference>
<gene>
    <name evidence="4" type="ordered locus">Veis_0879</name>
</gene>
<dbReference type="OrthoDB" id="2862111at2"/>
<dbReference type="SUPFAM" id="SSF52096">
    <property type="entry name" value="ClpP/crotonase"/>
    <property type="match status" value="1"/>
</dbReference>
<proteinExistence type="predicted"/>
<keyword evidence="5" id="KW-1185">Reference proteome</keyword>
<keyword evidence="2" id="KW-0456">Lyase</keyword>
<organism evidence="4 5">
    <name type="scientific">Verminephrobacter eiseniae (strain EF01-2)</name>
    <dbReference type="NCBI Taxonomy" id="391735"/>
    <lineage>
        <taxon>Bacteria</taxon>
        <taxon>Pseudomonadati</taxon>
        <taxon>Pseudomonadota</taxon>
        <taxon>Betaproteobacteria</taxon>
        <taxon>Burkholderiales</taxon>
        <taxon>Comamonadaceae</taxon>
        <taxon>Verminephrobacter</taxon>
    </lineage>
</organism>
<protein>
    <submittedName>
        <fullName evidence="4">Enoyl-CoA hydratase/isomerase</fullName>
    </submittedName>
</protein>
<dbReference type="InterPro" id="IPR029045">
    <property type="entry name" value="ClpP/crotonase-like_dom_sf"/>
</dbReference>
<evidence type="ECO:0000256" key="3">
    <source>
        <dbReference type="SAM" id="MobiDB-lite"/>
    </source>
</evidence>
<dbReference type="eggNOG" id="COG1024">
    <property type="taxonomic scope" value="Bacteria"/>
</dbReference>
<dbReference type="PANTHER" id="PTHR11941">
    <property type="entry name" value="ENOYL-COA HYDRATASE-RELATED"/>
    <property type="match status" value="1"/>
</dbReference>
<dbReference type="RefSeq" id="WP_011808671.1">
    <property type="nucleotide sequence ID" value="NC_008786.1"/>
</dbReference>
<dbReference type="AlphaFoldDB" id="A1WGA1"/>
<name>A1WGA1_VEREI</name>
<dbReference type="HOGENOM" id="CLU_009834_7_4_4"/>
<dbReference type="Gene3D" id="3.90.226.10">
    <property type="entry name" value="2-enoyl-CoA Hydratase, Chain A, domain 1"/>
    <property type="match status" value="1"/>
</dbReference>